<keyword evidence="9" id="KW-0482">Metalloprotease</keyword>
<dbReference type="Pfam" id="PF00413">
    <property type="entry name" value="Peptidase_M10"/>
    <property type="match status" value="1"/>
</dbReference>
<dbReference type="FunFam" id="3.40.390.10:FF:000022">
    <property type="entry name" value="Matrix metalloproteinase 1, isoform C"/>
    <property type="match status" value="1"/>
</dbReference>
<dbReference type="EMBL" id="JBJQND010000013">
    <property type="protein sequence ID" value="KAL3856601.1"/>
    <property type="molecule type" value="Genomic_DNA"/>
</dbReference>
<feature type="binding site" evidence="14">
    <location>
        <position position="251"/>
    </location>
    <ligand>
        <name>Zn(2+)</name>
        <dbReference type="ChEBI" id="CHEBI:29105"/>
        <label>1</label>
    </ligand>
</feature>
<evidence type="ECO:0000256" key="1">
    <source>
        <dbReference type="ARBA" id="ARBA00010370"/>
    </source>
</evidence>
<keyword evidence="11" id="KW-1015">Disulfide bond</keyword>
<comment type="similarity">
    <text evidence="1">Belongs to the peptidase M10A family.</text>
</comment>
<dbReference type="GO" id="GO:0008237">
    <property type="term" value="F:metallopeptidase activity"/>
    <property type="evidence" value="ECO:0007669"/>
    <property type="project" value="UniProtKB-KW"/>
</dbReference>
<evidence type="ECO:0000256" key="14">
    <source>
        <dbReference type="PIRSR" id="PIRSR621190-2"/>
    </source>
</evidence>
<dbReference type="InterPro" id="IPR021190">
    <property type="entry name" value="Pept_M10A"/>
</dbReference>
<keyword evidence="10" id="KW-0865">Zymogen</keyword>
<feature type="binding site" description="in inhibited form" evidence="14">
    <location>
        <position position="151"/>
    </location>
    <ligand>
        <name>Zn(2+)</name>
        <dbReference type="ChEBI" id="CHEBI:29105"/>
        <label>2</label>
        <note>catalytic</note>
    </ligand>
</feature>
<dbReference type="CDD" id="cd00094">
    <property type="entry name" value="HX"/>
    <property type="match status" value="1"/>
</dbReference>
<dbReference type="Gene3D" id="3.40.390.10">
    <property type="entry name" value="Collagenase (Catalytic Domain)"/>
    <property type="match status" value="1"/>
</dbReference>
<comment type="cofactor">
    <cofactor evidence="14">
        <name>Zn(2+)</name>
        <dbReference type="ChEBI" id="CHEBI:29105"/>
    </cofactor>
    <text evidence="14">Binds 2 Zn(2+) ions per subunit.</text>
</comment>
<dbReference type="InterPro" id="IPR000585">
    <property type="entry name" value="Hemopexin-like_dom"/>
</dbReference>
<evidence type="ECO:0000256" key="5">
    <source>
        <dbReference type="ARBA" id="ARBA00022737"/>
    </source>
</evidence>
<feature type="compositionally biased region" description="Basic and acidic residues" evidence="17">
    <location>
        <begin position="570"/>
        <end position="582"/>
    </location>
</feature>
<evidence type="ECO:0000256" key="10">
    <source>
        <dbReference type="ARBA" id="ARBA00023145"/>
    </source>
</evidence>
<feature type="binding site" evidence="13">
    <location>
        <position position="287"/>
    </location>
    <ligand>
        <name>Zn(2+)</name>
        <dbReference type="ChEBI" id="CHEBI:29105"/>
        <label>2</label>
        <note>catalytic</note>
    </ligand>
</feature>
<keyword evidence="5" id="KW-0677">Repeat</keyword>
<dbReference type="PROSITE" id="PS51642">
    <property type="entry name" value="HEMOPEXIN_2"/>
    <property type="match status" value="3"/>
</dbReference>
<feature type="repeat" description="Hemopexin" evidence="16">
    <location>
        <begin position="365"/>
        <end position="412"/>
    </location>
</feature>
<comment type="cofactor">
    <cofactor evidence="14">
        <name>Ca(2+)</name>
        <dbReference type="ChEBI" id="CHEBI:29108"/>
    </cofactor>
    <text evidence="14">Can bind about 5 Ca(2+) ions per subunit.</text>
</comment>
<feature type="active site" evidence="12">
    <location>
        <position position="288"/>
    </location>
</feature>
<feature type="binding site" evidence="13">
    <location>
        <position position="291"/>
    </location>
    <ligand>
        <name>Zn(2+)</name>
        <dbReference type="ChEBI" id="CHEBI:29105"/>
        <label>2</label>
        <note>catalytic</note>
    </ligand>
</feature>
<feature type="transmembrane region" description="Helical" evidence="18">
    <location>
        <begin position="596"/>
        <end position="614"/>
    </location>
</feature>
<feature type="binding site" evidence="14">
    <location>
        <position position="264"/>
    </location>
    <ligand>
        <name>Zn(2+)</name>
        <dbReference type="ChEBI" id="CHEBI:29105"/>
        <label>1</label>
    </ligand>
</feature>
<evidence type="ECO:0000256" key="16">
    <source>
        <dbReference type="PROSITE-ProRule" id="PRU01011"/>
    </source>
</evidence>
<keyword evidence="18" id="KW-0472">Membrane</keyword>
<dbReference type="InterPro" id="IPR001818">
    <property type="entry name" value="Pept_M10_metallopeptidase"/>
</dbReference>
<organism evidence="20 21">
    <name type="scientific">Sinanodonta woodiana</name>
    <name type="common">Chinese pond mussel</name>
    <name type="synonym">Anodonta woodiana</name>
    <dbReference type="NCBI Taxonomy" id="1069815"/>
    <lineage>
        <taxon>Eukaryota</taxon>
        <taxon>Metazoa</taxon>
        <taxon>Spiralia</taxon>
        <taxon>Lophotrochozoa</taxon>
        <taxon>Mollusca</taxon>
        <taxon>Bivalvia</taxon>
        <taxon>Autobranchia</taxon>
        <taxon>Heteroconchia</taxon>
        <taxon>Palaeoheterodonta</taxon>
        <taxon>Unionida</taxon>
        <taxon>Unionoidea</taxon>
        <taxon>Unionidae</taxon>
        <taxon>Unioninae</taxon>
        <taxon>Sinanodonta</taxon>
    </lineage>
</organism>
<protein>
    <recommendedName>
        <fullName evidence="19">Peptidase metallopeptidase domain-containing protein</fullName>
    </recommendedName>
</protein>
<feature type="binding site" evidence="14">
    <location>
        <position position="262"/>
    </location>
    <ligand>
        <name>Ca(2+)</name>
        <dbReference type="ChEBI" id="CHEBI:29108"/>
        <label>2</label>
    </ligand>
</feature>
<feature type="transmembrane region" description="Helical" evidence="18">
    <location>
        <begin position="56"/>
        <end position="75"/>
    </location>
</feature>
<keyword evidence="21" id="KW-1185">Reference proteome</keyword>
<gene>
    <name evidence="20" type="ORF">ACJMK2_011336</name>
</gene>
<keyword evidence="2" id="KW-0645">Protease</keyword>
<dbReference type="PRINTS" id="PR00138">
    <property type="entry name" value="MATRIXIN"/>
</dbReference>
<evidence type="ECO:0000313" key="20">
    <source>
        <dbReference type="EMBL" id="KAL3856601.1"/>
    </source>
</evidence>
<dbReference type="GO" id="GO:0046872">
    <property type="term" value="F:metal ion binding"/>
    <property type="evidence" value="ECO:0007669"/>
    <property type="project" value="UniProtKB-KW"/>
</dbReference>
<keyword evidence="7 13" id="KW-0862">Zinc</keyword>
<dbReference type="InterPro" id="IPR006026">
    <property type="entry name" value="Peptidase_Metallo"/>
</dbReference>
<feature type="binding site" evidence="14">
    <location>
        <position position="226"/>
    </location>
    <ligand>
        <name>Ca(2+)</name>
        <dbReference type="ChEBI" id="CHEBI:29108"/>
        <label>2</label>
    </ligand>
</feature>
<dbReference type="CDD" id="cd04278">
    <property type="entry name" value="ZnMc_MMP"/>
    <property type="match status" value="1"/>
</dbReference>
<feature type="binding site" evidence="14">
    <location>
        <position position="190"/>
    </location>
    <ligand>
        <name>Ca(2+)</name>
        <dbReference type="ChEBI" id="CHEBI:29108"/>
        <label>1</label>
    </ligand>
</feature>
<keyword evidence="3 13" id="KW-0479">Metal-binding</keyword>
<dbReference type="InterPro" id="IPR024079">
    <property type="entry name" value="MetalloPept_cat_dom_sf"/>
</dbReference>
<feature type="binding site" evidence="14">
    <location>
        <position position="243"/>
    </location>
    <ligand>
        <name>Ca(2+)</name>
        <dbReference type="ChEBI" id="CHEBI:29108"/>
        <label>3</label>
    </ligand>
</feature>
<dbReference type="FunFam" id="2.110.10.10:FF:000002">
    <property type="entry name" value="Matrix metallopeptidase 3"/>
    <property type="match status" value="1"/>
</dbReference>
<feature type="repeat" description="Hemopexin" evidence="16">
    <location>
        <begin position="464"/>
        <end position="512"/>
    </location>
</feature>
<dbReference type="AlphaFoldDB" id="A0ABD3V621"/>
<feature type="binding site" evidence="14">
    <location>
        <position position="269"/>
    </location>
    <ligand>
        <name>Ca(2+)</name>
        <dbReference type="ChEBI" id="CHEBI:29108"/>
        <label>1</label>
    </ligand>
</feature>
<evidence type="ECO:0000259" key="19">
    <source>
        <dbReference type="SMART" id="SM00235"/>
    </source>
</evidence>
<keyword evidence="18" id="KW-1133">Transmembrane helix</keyword>
<dbReference type="Gene3D" id="2.110.10.10">
    <property type="entry name" value="Hemopexin-like domain"/>
    <property type="match status" value="1"/>
</dbReference>
<sequence length="615" mass="70431">MDERNFGNNVQFNDSRVYNMCPYCRHGYCCKQNGYNSRRTFGDISSSPAQYFRTRYSLSVLIFTVIFSLFFNHVGSLPVSGGSHYYQEQENRMLSYLANFGYISGLTKEAANLMSRGNLTNAIKKLQRIGNIPETGVVDHRTIELMQRPRCGNKDFEDDASGIRKKRYITASSKWEKKDLTFRILNYTPDLQRSEVRKAIIDGFKVWSDVTQLTFTEIVHGQVEADILIQFARSYHHDGYPFDGKGQVLAHAFFPGDDRGGDTHFDDDEHWTFNSSEGVDLFMVAAHEFGHALGLAHSMNTEALMYPWYQGYQSNFRLPYDDTLGIQSLYGTKGSGVIPPLQTPKPPTVTERPGYTVNPPVGGEINPCDHAVDAITRIRTEIFLFIGPVFWRLDTNGIRGVATSIKNFWYGLPEDGIDAVYERQDGRIIFFKGDRYWIFSGNHRVANYPREGKPITDFGIPSDVKKIDAVFVWGFNKKTYLISGDMYWKLNEENNHVEYDYPRDMSIWRGVPIPVDAAFTHWDNKTYFLQGKHYWEFYDNKMRVWKSKVRPIGEFLGCKDGRVQAQLESLQDKSPEGSHSEFSDSGNSVPSQRTNILTIFLIVFLFLAVLSSSLC</sequence>
<name>A0ABD3V621_SINWO</name>
<feature type="binding site" evidence="14">
    <location>
        <position position="373"/>
    </location>
    <ligand>
        <name>Ca(2+)</name>
        <dbReference type="ChEBI" id="CHEBI:29108"/>
        <label>4</label>
    </ligand>
</feature>
<dbReference type="Proteomes" id="UP001634394">
    <property type="component" value="Unassembled WGS sequence"/>
</dbReference>
<feature type="binding site" evidence="14">
    <location>
        <position position="375"/>
    </location>
    <ligand>
        <name>Ca(2+)</name>
        <dbReference type="ChEBI" id="CHEBI:29108"/>
        <label>5</label>
    </ligand>
</feature>
<dbReference type="PANTHER" id="PTHR10201:SF291">
    <property type="entry name" value="MATRIX METALLOPROTEINASE 1, ISOFORM C-RELATED"/>
    <property type="match status" value="1"/>
</dbReference>
<dbReference type="SUPFAM" id="SSF55486">
    <property type="entry name" value="Metalloproteases ('zincins'), catalytic domain"/>
    <property type="match status" value="1"/>
</dbReference>
<feature type="binding site" evidence="14">
    <location>
        <position position="244"/>
    </location>
    <ligand>
        <name>Ca(2+)</name>
        <dbReference type="ChEBI" id="CHEBI:29108"/>
        <label>3</label>
    </ligand>
</feature>
<evidence type="ECO:0000256" key="6">
    <source>
        <dbReference type="ARBA" id="ARBA00022801"/>
    </source>
</evidence>
<evidence type="ECO:0000256" key="2">
    <source>
        <dbReference type="ARBA" id="ARBA00022670"/>
    </source>
</evidence>
<feature type="repeat" description="Hemopexin" evidence="16">
    <location>
        <begin position="414"/>
        <end position="462"/>
    </location>
</feature>
<feature type="region of interest" description="Disordered" evidence="17">
    <location>
        <begin position="569"/>
        <end position="590"/>
    </location>
</feature>
<evidence type="ECO:0000256" key="4">
    <source>
        <dbReference type="ARBA" id="ARBA00022729"/>
    </source>
</evidence>
<keyword evidence="8 14" id="KW-0106">Calcium</keyword>
<dbReference type="SMART" id="SM00120">
    <property type="entry name" value="HX"/>
    <property type="match status" value="4"/>
</dbReference>
<dbReference type="SMART" id="SM00235">
    <property type="entry name" value="ZnMc"/>
    <property type="match status" value="1"/>
</dbReference>
<feature type="binding site" evidence="14">
    <location>
        <position position="267"/>
    </location>
    <ligand>
        <name>Ca(2+)</name>
        <dbReference type="ChEBI" id="CHEBI:29108"/>
        <label>1</label>
    </ligand>
</feature>
<dbReference type="InterPro" id="IPR036365">
    <property type="entry name" value="PGBD-like_sf"/>
</dbReference>
<reference evidence="20 21" key="1">
    <citation type="submission" date="2024-11" db="EMBL/GenBank/DDBJ databases">
        <title>Chromosome-level genome assembly of the freshwater bivalve Anodonta woodiana.</title>
        <authorList>
            <person name="Chen X."/>
        </authorList>
    </citation>
    <scope>NUCLEOTIDE SEQUENCE [LARGE SCALE GENOMIC DNA]</scope>
    <source>
        <strain evidence="20">MN2024</strain>
        <tissue evidence="20">Gills</tissue>
    </source>
</reference>
<dbReference type="PIRSF" id="PIRSF001191">
    <property type="entry name" value="Peptidase_M10A_matrix"/>
    <property type="match status" value="1"/>
</dbReference>
<feature type="modified residue" description="Phosphotyrosine; by PKDCC" evidence="15">
    <location>
        <position position="448"/>
    </location>
</feature>
<feature type="binding site" evidence="14">
    <location>
        <position position="516"/>
    </location>
    <ligand>
        <name>Ca(2+)</name>
        <dbReference type="ChEBI" id="CHEBI:29108"/>
        <label>4</label>
    </ligand>
</feature>
<evidence type="ECO:0000256" key="13">
    <source>
        <dbReference type="PIRSR" id="PIRSR001191-2"/>
    </source>
</evidence>
<feature type="binding site" evidence="14">
    <location>
        <position position="260"/>
    </location>
    <ligand>
        <name>Ca(2+)</name>
        <dbReference type="ChEBI" id="CHEBI:29108"/>
        <label>2</label>
    </ligand>
</feature>
<evidence type="ECO:0000256" key="17">
    <source>
        <dbReference type="SAM" id="MobiDB-lite"/>
    </source>
</evidence>
<keyword evidence="18" id="KW-0812">Transmembrane</keyword>
<keyword evidence="6" id="KW-0378">Hydrolase</keyword>
<comment type="caution">
    <text evidence="20">The sequence shown here is derived from an EMBL/GenBank/DDBJ whole genome shotgun (WGS) entry which is preliminary data.</text>
</comment>
<dbReference type="GO" id="GO:0006508">
    <property type="term" value="P:proteolysis"/>
    <property type="evidence" value="ECO:0007669"/>
    <property type="project" value="UniProtKB-KW"/>
</dbReference>
<feature type="binding site" evidence="14">
    <location>
        <position position="236"/>
    </location>
    <ligand>
        <name>Zn(2+)</name>
        <dbReference type="ChEBI" id="CHEBI:29105"/>
        <label>1</label>
    </ligand>
</feature>
<evidence type="ECO:0000256" key="9">
    <source>
        <dbReference type="ARBA" id="ARBA00023049"/>
    </source>
</evidence>
<feature type="binding site" evidence="14">
    <location>
        <position position="238"/>
    </location>
    <ligand>
        <name>Zn(2+)</name>
        <dbReference type="ChEBI" id="CHEBI:29105"/>
        <label>1</label>
    </ligand>
</feature>
<dbReference type="Pfam" id="PF00045">
    <property type="entry name" value="Hemopexin"/>
    <property type="match status" value="4"/>
</dbReference>
<feature type="binding site" evidence="14">
    <location>
        <position position="418"/>
    </location>
    <ligand>
        <name>Ca(2+)</name>
        <dbReference type="ChEBI" id="CHEBI:29108"/>
        <label>4</label>
    </ligand>
</feature>
<evidence type="ECO:0000256" key="11">
    <source>
        <dbReference type="ARBA" id="ARBA00023157"/>
    </source>
</evidence>
<evidence type="ECO:0000256" key="18">
    <source>
        <dbReference type="SAM" id="Phobius"/>
    </source>
</evidence>
<dbReference type="InterPro" id="IPR036375">
    <property type="entry name" value="Hemopexin-like_dom_sf"/>
</dbReference>
<evidence type="ECO:0000256" key="15">
    <source>
        <dbReference type="PIRSR" id="PIRSR621190-4"/>
    </source>
</evidence>
<evidence type="ECO:0000256" key="8">
    <source>
        <dbReference type="ARBA" id="ARBA00022837"/>
    </source>
</evidence>
<accession>A0ABD3V621</accession>
<dbReference type="InterPro" id="IPR033739">
    <property type="entry name" value="M10A_MMP"/>
</dbReference>
<evidence type="ECO:0000313" key="21">
    <source>
        <dbReference type="Proteomes" id="UP001634394"/>
    </source>
</evidence>
<evidence type="ECO:0000256" key="7">
    <source>
        <dbReference type="ARBA" id="ARBA00022833"/>
    </source>
</evidence>
<keyword evidence="4" id="KW-0732">Signal</keyword>
<proteinExistence type="inferred from homology"/>
<dbReference type="SUPFAM" id="SSF47090">
    <property type="entry name" value="PGBD-like"/>
    <property type="match status" value="1"/>
</dbReference>
<dbReference type="PANTHER" id="PTHR10201">
    <property type="entry name" value="MATRIX METALLOPROTEINASE"/>
    <property type="match status" value="1"/>
</dbReference>
<feature type="binding site" evidence="14">
    <location>
        <position position="269"/>
    </location>
    <ligand>
        <name>Ca(2+)</name>
        <dbReference type="ChEBI" id="CHEBI:29108"/>
        <label>3</label>
    </ligand>
</feature>
<evidence type="ECO:0000256" key="3">
    <source>
        <dbReference type="ARBA" id="ARBA00022723"/>
    </source>
</evidence>
<dbReference type="SUPFAM" id="SSF50923">
    <property type="entry name" value="Hemopexin-like domain"/>
    <property type="match status" value="1"/>
</dbReference>
<feature type="domain" description="Peptidase metallopeptidase" evidence="19">
    <location>
        <begin position="171"/>
        <end position="332"/>
    </location>
</feature>
<feature type="binding site" evidence="14">
    <location>
        <position position="305"/>
    </location>
    <ligand>
        <name>Zn(2+)</name>
        <dbReference type="ChEBI" id="CHEBI:29105"/>
        <label>2</label>
        <note>catalytic</note>
    </ligand>
</feature>
<feature type="binding site" evidence="13">
    <location>
        <position position="297"/>
    </location>
    <ligand>
        <name>Zn(2+)</name>
        <dbReference type="ChEBI" id="CHEBI:29105"/>
        <label>2</label>
        <note>catalytic</note>
    </ligand>
</feature>
<feature type="binding site" evidence="14">
    <location>
        <position position="266"/>
    </location>
    <ligand>
        <name>Ca(2+)</name>
        <dbReference type="ChEBI" id="CHEBI:29108"/>
        <label>3</label>
    </ligand>
</feature>
<evidence type="ECO:0000256" key="12">
    <source>
        <dbReference type="PIRSR" id="PIRSR001191-1"/>
    </source>
</evidence>
<dbReference type="InterPro" id="IPR018487">
    <property type="entry name" value="Hemopexin-like_repeat"/>
</dbReference>